<accession>A0AA42CKS1</accession>
<dbReference type="EMBL" id="JAMOIM010000018">
    <property type="protein sequence ID" value="MCW6510864.1"/>
    <property type="molecule type" value="Genomic_DNA"/>
</dbReference>
<reference evidence="1" key="1">
    <citation type="submission" date="2022-05" db="EMBL/GenBank/DDBJ databases">
        <authorList>
            <person name="Pankratov T."/>
        </authorList>
    </citation>
    <scope>NUCLEOTIDE SEQUENCE</scope>
    <source>
        <strain evidence="1">BP6-180914</strain>
    </source>
</reference>
<protein>
    <submittedName>
        <fullName evidence="1">Uncharacterized protein</fullName>
    </submittedName>
</protein>
<dbReference type="Proteomes" id="UP001165667">
    <property type="component" value="Unassembled WGS sequence"/>
</dbReference>
<proteinExistence type="predicted"/>
<keyword evidence="2" id="KW-1185">Reference proteome</keyword>
<evidence type="ECO:0000313" key="1">
    <source>
        <dbReference type="EMBL" id="MCW6510864.1"/>
    </source>
</evidence>
<name>A0AA42CKS1_9HYPH</name>
<dbReference type="RefSeq" id="WP_282587232.1">
    <property type="nucleotide sequence ID" value="NZ_JAMOIM010000018.1"/>
</dbReference>
<gene>
    <name evidence="1" type="ORF">M8523_22885</name>
</gene>
<comment type="caution">
    <text evidence="1">The sequence shown here is derived from an EMBL/GenBank/DDBJ whole genome shotgun (WGS) entry which is preliminary data.</text>
</comment>
<organism evidence="1 2">
    <name type="scientific">Lichenifustis flavocetrariae</name>
    <dbReference type="NCBI Taxonomy" id="2949735"/>
    <lineage>
        <taxon>Bacteria</taxon>
        <taxon>Pseudomonadati</taxon>
        <taxon>Pseudomonadota</taxon>
        <taxon>Alphaproteobacteria</taxon>
        <taxon>Hyphomicrobiales</taxon>
        <taxon>Lichenihabitantaceae</taxon>
        <taxon>Lichenifustis</taxon>
    </lineage>
</organism>
<sequence>MGRRIAERPMAVLRPRDRLGAMCVFEVDTVLGQAWSPGSQVWQAGVALSREGGILHLARTYDRAAPAALDMLAAALDGRFGAVRQIAGPVRIEAGVLVCDPWSISADRLLVPDLAEPDGPGPRVPLASLAPEQSPLEQAQALLAGALHSGRRAFEPATAGTGQRIKVLLETTGHVATAARLSAWLDARDNRIGSFGAAMVWIAAMAEDPGLKTFEPT</sequence>
<evidence type="ECO:0000313" key="2">
    <source>
        <dbReference type="Proteomes" id="UP001165667"/>
    </source>
</evidence>
<dbReference type="AlphaFoldDB" id="A0AA42CKS1"/>